<gene>
    <name evidence="2" type="ORF">SVUK_LOCUS14152</name>
</gene>
<dbReference type="SMART" id="SM00409">
    <property type="entry name" value="IG"/>
    <property type="match status" value="4"/>
</dbReference>
<dbReference type="FunFam" id="2.60.40.10:FF:000962">
    <property type="entry name" value="titin isoform X1"/>
    <property type="match status" value="1"/>
</dbReference>
<dbReference type="FunFam" id="2.60.40.10:FF:002429">
    <property type="entry name" value="KETtiN (Drosophila actin-binding) homolog"/>
    <property type="match status" value="2"/>
</dbReference>
<name>A0A3P7JL19_STRVU</name>
<feature type="domain" description="Ig-like" evidence="1">
    <location>
        <begin position="384"/>
        <end position="508"/>
    </location>
</feature>
<evidence type="ECO:0000259" key="1">
    <source>
        <dbReference type="PROSITE" id="PS50835"/>
    </source>
</evidence>
<dbReference type="SUPFAM" id="SSF48726">
    <property type="entry name" value="Immunoglobulin"/>
    <property type="match status" value="5"/>
</dbReference>
<dbReference type="InterPro" id="IPR013783">
    <property type="entry name" value="Ig-like_fold"/>
</dbReference>
<feature type="non-terminal residue" evidence="2">
    <location>
        <position position="597"/>
    </location>
</feature>
<feature type="domain" description="Ig-like" evidence="1">
    <location>
        <begin position="106"/>
        <end position="211"/>
    </location>
</feature>
<feature type="domain" description="Ig-like" evidence="1">
    <location>
        <begin position="19"/>
        <end position="101"/>
    </location>
</feature>
<dbReference type="InterPro" id="IPR013098">
    <property type="entry name" value="Ig_I-set"/>
</dbReference>
<feature type="domain" description="Ig-like" evidence="1">
    <location>
        <begin position="235"/>
        <end position="343"/>
    </location>
</feature>
<dbReference type="InterPro" id="IPR036179">
    <property type="entry name" value="Ig-like_dom_sf"/>
</dbReference>
<feature type="domain" description="Ig-like" evidence="1">
    <location>
        <begin position="551"/>
        <end position="597"/>
    </location>
</feature>
<dbReference type="Gene3D" id="2.60.40.10">
    <property type="entry name" value="Immunoglobulins"/>
    <property type="match status" value="6"/>
</dbReference>
<dbReference type="EMBL" id="UYYB01104140">
    <property type="protein sequence ID" value="VDM79154.1"/>
    <property type="molecule type" value="Genomic_DNA"/>
</dbReference>
<dbReference type="InterPro" id="IPR003599">
    <property type="entry name" value="Ig_sub"/>
</dbReference>
<dbReference type="Proteomes" id="UP000270094">
    <property type="component" value="Unassembled WGS sequence"/>
</dbReference>
<dbReference type="OrthoDB" id="5856824at2759"/>
<organism evidence="2 3">
    <name type="scientific">Strongylus vulgaris</name>
    <name type="common">Blood worm</name>
    <dbReference type="NCBI Taxonomy" id="40348"/>
    <lineage>
        <taxon>Eukaryota</taxon>
        <taxon>Metazoa</taxon>
        <taxon>Ecdysozoa</taxon>
        <taxon>Nematoda</taxon>
        <taxon>Chromadorea</taxon>
        <taxon>Rhabditida</taxon>
        <taxon>Rhabditina</taxon>
        <taxon>Rhabditomorpha</taxon>
        <taxon>Strongyloidea</taxon>
        <taxon>Strongylidae</taxon>
        <taxon>Strongylus</taxon>
    </lineage>
</organism>
<evidence type="ECO:0000313" key="2">
    <source>
        <dbReference type="EMBL" id="VDM79154.1"/>
    </source>
</evidence>
<dbReference type="Pfam" id="PF07679">
    <property type="entry name" value="I-set"/>
    <property type="match status" value="4"/>
</dbReference>
<dbReference type="PANTHER" id="PTHR47633:SF4">
    <property type="entry name" value="MYOPALLADIN ISOFORM X1"/>
    <property type="match status" value="1"/>
</dbReference>
<evidence type="ECO:0000313" key="3">
    <source>
        <dbReference type="Proteomes" id="UP000270094"/>
    </source>
</evidence>
<dbReference type="PANTHER" id="PTHR47633">
    <property type="entry name" value="IMMUNOGLOBULIN"/>
    <property type="match status" value="1"/>
</dbReference>
<reference evidence="2 3" key="1">
    <citation type="submission" date="2018-11" db="EMBL/GenBank/DDBJ databases">
        <authorList>
            <consortium name="Pathogen Informatics"/>
        </authorList>
    </citation>
    <scope>NUCLEOTIDE SEQUENCE [LARGE SCALE GENOMIC DNA]</scope>
</reference>
<protein>
    <recommendedName>
        <fullName evidence="1">Ig-like domain-containing protein</fullName>
    </recommendedName>
</protein>
<sequence>MHLKRFRIIIIFELQIKPFHCDQELGRSFFEARITPVNDPSLRVSWLKDGHALPNANRIQTFHNFGCVSLSLNPTYPEDAGTYTCVLFNAHGQAQCSADLTTVQMPTLQTDSKHQDSLQIIGYLDTKIECNENDPVHFEARLQPANDPKMTVEWYHNGAPLAAAHRFRPMFDFGYVALDILYAYPEDSGTYTLVARNELGEAQCNLDLIVNSSKTLYLDPNHPEGLQRIQVHIGPQEVDRPEEFQSLDTPRFVRPLSAKIECNENDPVHFEARLQPANDPKMTVEWYHNGAPLAAAHRFRPMFDFGYVALDILYAYPEDSGTYTLVARNELGEAQCNLDLIVNSSKTLYLDPNHPEGLQRIQELEQDRRQGLPEVEDRTCDAAPQILGDLRDQNLNEHDNIHMDVKVTPVHDPTMVVEWFVDGRQVITGSRVKTLNEFGFVTPVHDPTMVVEWFVDGRQVITGSRVKTLNEFGFVALDITGAIAEDSGTYTLRVKNALGEATRQCNITVNPAGQVISDTHHEESLDKINYLENLDKYGRREIEDHGPDMAPMFVVPLEADMGEVEEGEPIHLECQVKPTNDNTLKVTWLRNGAPIPH</sequence>
<dbReference type="InterPro" id="IPR007110">
    <property type="entry name" value="Ig-like_dom"/>
</dbReference>
<proteinExistence type="predicted"/>
<dbReference type="PROSITE" id="PS50835">
    <property type="entry name" value="IG_LIKE"/>
    <property type="match status" value="5"/>
</dbReference>
<dbReference type="AlphaFoldDB" id="A0A3P7JL19"/>
<accession>A0A3P7JL19</accession>
<keyword evidence="3" id="KW-1185">Reference proteome</keyword>